<comment type="caution">
    <text evidence="2">The sequence shown here is derived from an EMBL/GenBank/DDBJ whole genome shotgun (WGS) entry which is preliminary data.</text>
</comment>
<feature type="signal peptide" evidence="1">
    <location>
        <begin position="1"/>
        <end position="21"/>
    </location>
</feature>
<gene>
    <name evidence="2" type="ORF">O181_067249</name>
</gene>
<dbReference type="Proteomes" id="UP000765509">
    <property type="component" value="Unassembled WGS sequence"/>
</dbReference>
<organism evidence="2 3">
    <name type="scientific">Austropuccinia psidii MF-1</name>
    <dbReference type="NCBI Taxonomy" id="1389203"/>
    <lineage>
        <taxon>Eukaryota</taxon>
        <taxon>Fungi</taxon>
        <taxon>Dikarya</taxon>
        <taxon>Basidiomycota</taxon>
        <taxon>Pucciniomycotina</taxon>
        <taxon>Pucciniomycetes</taxon>
        <taxon>Pucciniales</taxon>
        <taxon>Sphaerophragmiaceae</taxon>
        <taxon>Austropuccinia</taxon>
    </lineage>
</organism>
<dbReference type="AlphaFoldDB" id="A0A9Q3EUJ5"/>
<dbReference type="EMBL" id="AVOT02033602">
    <property type="protein sequence ID" value="MBW0527534.1"/>
    <property type="molecule type" value="Genomic_DNA"/>
</dbReference>
<keyword evidence="1" id="KW-0732">Signal</keyword>
<evidence type="ECO:0000313" key="3">
    <source>
        <dbReference type="Proteomes" id="UP000765509"/>
    </source>
</evidence>
<name>A0A9Q3EUJ5_9BASI</name>
<sequence length="101" mass="11060">MNLTLFPRSTWLLLCVYLIRASAVVGFSFVCGNENKPFHLCIKDLDPTKIKITKATPISMAGYASCTDSKEAFCCSFTVSPPGETRRAEGLLGKCDKAISY</sequence>
<reference evidence="2" key="1">
    <citation type="submission" date="2021-03" db="EMBL/GenBank/DDBJ databases">
        <title>Draft genome sequence of rust myrtle Austropuccinia psidii MF-1, a brazilian biotype.</title>
        <authorList>
            <person name="Quecine M.C."/>
            <person name="Pachon D.M.R."/>
            <person name="Bonatelli M.L."/>
            <person name="Correr F.H."/>
            <person name="Franceschini L.M."/>
            <person name="Leite T.F."/>
            <person name="Margarido G.R.A."/>
            <person name="Almeida C.A."/>
            <person name="Ferrarezi J.A."/>
            <person name="Labate C.A."/>
        </authorList>
    </citation>
    <scope>NUCLEOTIDE SEQUENCE</scope>
    <source>
        <strain evidence="2">MF-1</strain>
    </source>
</reference>
<evidence type="ECO:0000256" key="1">
    <source>
        <dbReference type="SAM" id="SignalP"/>
    </source>
</evidence>
<evidence type="ECO:0000313" key="2">
    <source>
        <dbReference type="EMBL" id="MBW0527534.1"/>
    </source>
</evidence>
<proteinExistence type="predicted"/>
<accession>A0A9Q3EUJ5</accession>
<feature type="chain" id="PRO_5040169217" evidence="1">
    <location>
        <begin position="22"/>
        <end position="101"/>
    </location>
</feature>
<keyword evidence="3" id="KW-1185">Reference proteome</keyword>
<protein>
    <submittedName>
        <fullName evidence="2">Uncharacterized protein</fullName>
    </submittedName>
</protein>